<dbReference type="GO" id="GO:0016887">
    <property type="term" value="F:ATP hydrolysis activity"/>
    <property type="evidence" value="ECO:0007669"/>
    <property type="project" value="InterPro"/>
</dbReference>
<keyword evidence="2" id="KW-1003">Cell membrane</keyword>
<feature type="domain" description="ABC transporter" evidence="9">
    <location>
        <begin position="254"/>
        <end position="496"/>
    </location>
</feature>
<proteinExistence type="predicted"/>
<comment type="caution">
    <text evidence="10">The sequence shown here is derived from an EMBL/GenBank/DDBJ whole genome shotgun (WGS) entry which is preliminary data.</text>
</comment>
<name>A0A7W9IBD4_9ACTN</name>
<evidence type="ECO:0000313" key="11">
    <source>
        <dbReference type="Proteomes" id="UP000540685"/>
    </source>
</evidence>
<evidence type="ECO:0000256" key="6">
    <source>
        <dbReference type="ARBA" id="ARBA00022840"/>
    </source>
</evidence>
<keyword evidence="4" id="KW-0677">Repeat</keyword>
<dbReference type="PANTHER" id="PTHR43790:SF3">
    <property type="entry name" value="D-ALLOSE IMPORT ATP-BINDING PROTEIN ALSA-RELATED"/>
    <property type="match status" value="1"/>
</dbReference>
<dbReference type="CDD" id="cd03215">
    <property type="entry name" value="ABC_Carb_Monos_II"/>
    <property type="match status" value="1"/>
</dbReference>
<evidence type="ECO:0000256" key="2">
    <source>
        <dbReference type="ARBA" id="ARBA00022475"/>
    </source>
</evidence>
<dbReference type="PROSITE" id="PS00211">
    <property type="entry name" value="ABC_TRANSPORTER_1"/>
    <property type="match status" value="1"/>
</dbReference>
<keyword evidence="7" id="KW-1278">Translocase</keyword>
<dbReference type="GO" id="GO:0005524">
    <property type="term" value="F:ATP binding"/>
    <property type="evidence" value="ECO:0007669"/>
    <property type="project" value="UniProtKB-KW"/>
</dbReference>
<dbReference type="Pfam" id="PF00005">
    <property type="entry name" value="ABC_tran"/>
    <property type="match status" value="2"/>
</dbReference>
<organism evidence="10 11">
    <name type="scientific">Streptosporangium becharense</name>
    <dbReference type="NCBI Taxonomy" id="1816182"/>
    <lineage>
        <taxon>Bacteria</taxon>
        <taxon>Bacillati</taxon>
        <taxon>Actinomycetota</taxon>
        <taxon>Actinomycetes</taxon>
        <taxon>Streptosporangiales</taxon>
        <taxon>Streptosporangiaceae</taxon>
        <taxon>Streptosporangium</taxon>
    </lineage>
</organism>
<keyword evidence="11" id="KW-1185">Reference proteome</keyword>
<protein>
    <submittedName>
        <fullName evidence="10">Ribose transport system ATP-binding protein</fullName>
    </submittedName>
</protein>
<gene>
    <name evidence="10" type="ORF">F4562_000492</name>
</gene>
<feature type="domain" description="ABC transporter" evidence="9">
    <location>
        <begin position="6"/>
        <end position="242"/>
    </location>
</feature>
<accession>A0A7W9IBD4</accession>
<keyword evidence="3" id="KW-0762">Sugar transport</keyword>
<dbReference type="AlphaFoldDB" id="A0A7W9IBD4"/>
<dbReference type="InterPro" id="IPR050107">
    <property type="entry name" value="ABC_carbohydrate_import_ATPase"/>
</dbReference>
<dbReference type="CDD" id="cd03216">
    <property type="entry name" value="ABC_Carb_Monos_I"/>
    <property type="match status" value="1"/>
</dbReference>
<dbReference type="EMBL" id="JACHMP010000001">
    <property type="protein sequence ID" value="MBB5817430.1"/>
    <property type="molecule type" value="Genomic_DNA"/>
</dbReference>
<evidence type="ECO:0000256" key="1">
    <source>
        <dbReference type="ARBA" id="ARBA00022448"/>
    </source>
</evidence>
<dbReference type="InterPro" id="IPR003439">
    <property type="entry name" value="ABC_transporter-like_ATP-bd"/>
</dbReference>
<keyword evidence="5" id="KW-0547">Nucleotide-binding</keyword>
<dbReference type="SMART" id="SM00382">
    <property type="entry name" value="AAA"/>
    <property type="match status" value="2"/>
</dbReference>
<evidence type="ECO:0000256" key="5">
    <source>
        <dbReference type="ARBA" id="ARBA00022741"/>
    </source>
</evidence>
<keyword evidence="8" id="KW-0472">Membrane</keyword>
<keyword evidence="6 10" id="KW-0067">ATP-binding</keyword>
<evidence type="ECO:0000256" key="4">
    <source>
        <dbReference type="ARBA" id="ARBA00022737"/>
    </source>
</evidence>
<dbReference type="PROSITE" id="PS50893">
    <property type="entry name" value="ABC_TRANSPORTER_2"/>
    <property type="match status" value="2"/>
</dbReference>
<keyword evidence="1" id="KW-0813">Transport</keyword>
<reference evidence="10 11" key="1">
    <citation type="submission" date="2020-08" db="EMBL/GenBank/DDBJ databases">
        <title>Sequencing the genomes of 1000 actinobacteria strains.</title>
        <authorList>
            <person name="Klenk H.-P."/>
        </authorList>
    </citation>
    <scope>NUCLEOTIDE SEQUENCE [LARGE SCALE GENOMIC DNA]</scope>
    <source>
        <strain evidence="10 11">DSM 46887</strain>
    </source>
</reference>
<dbReference type="PANTHER" id="PTHR43790">
    <property type="entry name" value="CARBOHYDRATE TRANSPORT ATP-BINDING PROTEIN MG119-RELATED"/>
    <property type="match status" value="1"/>
</dbReference>
<dbReference type="InterPro" id="IPR003593">
    <property type="entry name" value="AAA+_ATPase"/>
</dbReference>
<evidence type="ECO:0000256" key="8">
    <source>
        <dbReference type="ARBA" id="ARBA00023136"/>
    </source>
</evidence>
<evidence type="ECO:0000259" key="9">
    <source>
        <dbReference type="PROSITE" id="PS50893"/>
    </source>
</evidence>
<dbReference type="Proteomes" id="UP000540685">
    <property type="component" value="Unassembled WGS sequence"/>
</dbReference>
<dbReference type="InterPro" id="IPR027417">
    <property type="entry name" value="P-loop_NTPase"/>
</dbReference>
<dbReference type="Gene3D" id="3.40.50.300">
    <property type="entry name" value="P-loop containing nucleotide triphosphate hydrolases"/>
    <property type="match status" value="2"/>
</dbReference>
<dbReference type="SUPFAM" id="SSF52540">
    <property type="entry name" value="P-loop containing nucleoside triphosphate hydrolases"/>
    <property type="match status" value="2"/>
</dbReference>
<evidence type="ECO:0000313" key="10">
    <source>
        <dbReference type="EMBL" id="MBB5817430.1"/>
    </source>
</evidence>
<evidence type="ECO:0000256" key="7">
    <source>
        <dbReference type="ARBA" id="ARBA00022967"/>
    </source>
</evidence>
<evidence type="ECO:0000256" key="3">
    <source>
        <dbReference type="ARBA" id="ARBA00022597"/>
    </source>
</evidence>
<sequence length="501" mass="53661">MAEPAVLVEGAGKSFGANRALDDVTLHAYAGELSAVMGENGAGKSTLMKILAGLQPPDQGRVVIHGEQVRRFEPAELLTRHRVALVPQELALCRERTVAENVLLGTEPGRGPFPSRALLERRTAELLAELDLDLDPRTPVGRLDLATQQLVVIARSLARRCRVLILDEPTAMLTPAESERLFTLLGRLRGSGVALLYVSHRIPEVFALADRIHVLRDGRITASWRTTETTPDEVVGAMVGRELAEEERGRWADPAAPVLARMDGLTGRGFAGVSAEVRRGEVLGVAGLPDSGRTELLRGVFGADPLTGGSLRIEGKAVTFRSPAEAIRAGVAYVPAERRQQGILPTMSVADNIGVLQLGRASRFGLLSRRRLAGDAAERARRLRVKHASGVQGIGELSGGNQQKAVIARWLSIDPRLLLLDEPTRGIDVGAKAEIYDLLGGLAADGVAIVMSSSDLPELLRVCDRIAVMREGRLAGVLSREEATEEKIMAIATGVAGGEDR</sequence>
<dbReference type="RefSeq" id="WP_184540585.1">
    <property type="nucleotide sequence ID" value="NZ_JACHMP010000001.1"/>
</dbReference>
<dbReference type="InterPro" id="IPR017871">
    <property type="entry name" value="ABC_transporter-like_CS"/>
</dbReference>